<dbReference type="Gene3D" id="1.10.357.10">
    <property type="entry name" value="Tetracycline Repressor, domain 2"/>
    <property type="match status" value="1"/>
</dbReference>
<reference evidence="6 7" key="1">
    <citation type="submission" date="2009-05" db="EMBL/GenBank/DDBJ databases">
        <title>The draft genome of Acidovorax delafieldii 2AN.</title>
        <authorList>
            <consortium name="US DOE Joint Genome Institute (JGI-PGF)"/>
            <person name="Lucas S."/>
            <person name="Copeland A."/>
            <person name="Lapidus A."/>
            <person name="Glavina del Rio T."/>
            <person name="Tice H."/>
            <person name="Bruce D."/>
            <person name="Goodwin L."/>
            <person name="Pitluck S."/>
            <person name="Larimer F."/>
            <person name="Land M.L."/>
            <person name="Hauser L."/>
            <person name="Shelobolina E.S."/>
            <person name="Picardal F."/>
            <person name="Roden E."/>
            <person name="Emerson D."/>
        </authorList>
    </citation>
    <scope>NUCLEOTIDE SEQUENCE [LARGE SCALE GENOMIC DNA]</scope>
    <source>
        <strain evidence="6 7">2AN</strain>
    </source>
</reference>
<keyword evidence="7" id="KW-1185">Reference proteome</keyword>
<dbReference type="PATRIC" id="fig|573060.9.peg.4849"/>
<dbReference type="InterPro" id="IPR036271">
    <property type="entry name" value="Tet_transcr_reg_TetR-rel_C_sf"/>
</dbReference>
<dbReference type="AlphaFoldDB" id="C5T0A9"/>
<evidence type="ECO:0000313" key="7">
    <source>
        <dbReference type="Proteomes" id="UP000003856"/>
    </source>
</evidence>
<evidence type="ECO:0000256" key="1">
    <source>
        <dbReference type="ARBA" id="ARBA00023015"/>
    </source>
</evidence>
<keyword evidence="1" id="KW-0805">Transcription regulation</keyword>
<feature type="domain" description="HTH tetR-type" evidence="5">
    <location>
        <begin position="8"/>
        <end position="68"/>
    </location>
</feature>
<dbReference type="GO" id="GO:0003677">
    <property type="term" value="F:DNA binding"/>
    <property type="evidence" value="ECO:0007669"/>
    <property type="project" value="UniProtKB-UniRule"/>
</dbReference>
<organism evidence="6 7">
    <name type="scientific">Acidovorax delafieldii 2AN</name>
    <dbReference type="NCBI Taxonomy" id="573060"/>
    <lineage>
        <taxon>Bacteria</taxon>
        <taxon>Pseudomonadati</taxon>
        <taxon>Pseudomonadota</taxon>
        <taxon>Betaproteobacteria</taxon>
        <taxon>Burkholderiales</taxon>
        <taxon>Comamonadaceae</taxon>
        <taxon>Acidovorax</taxon>
    </lineage>
</organism>
<dbReference type="SUPFAM" id="SSF48498">
    <property type="entry name" value="Tetracyclin repressor-like, C-terminal domain"/>
    <property type="match status" value="1"/>
</dbReference>
<dbReference type="EMBL" id="ACQT01000004">
    <property type="protein sequence ID" value="EER62062.1"/>
    <property type="molecule type" value="Genomic_DNA"/>
</dbReference>
<accession>C5T0A9</accession>
<dbReference type="InterPro" id="IPR001647">
    <property type="entry name" value="HTH_TetR"/>
</dbReference>
<evidence type="ECO:0000256" key="2">
    <source>
        <dbReference type="ARBA" id="ARBA00023125"/>
    </source>
</evidence>
<sequence>MATHKNSQETVEKIVSAARRLFAKKGYANASLEDIAKLAGFTKGAIYHFFRSKESLLLAILVDMGERSIGQTARVMQSTNVCAFEKLLLFNRLQAEWAARNPDDLAILMWVSIESANQKSAVRAQVRSIYSRIEEVLESTLEKGKESGEFPGILQVKETVLWIIAIHDGNMLLWYRSGRDKNVGRNLAQASRQAMAYAVGVQDPHACVPAS</sequence>
<comment type="caution">
    <text evidence="6">The sequence shown here is derived from an EMBL/GenBank/DDBJ whole genome shotgun (WGS) entry which is preliminary data.</text>
</comment>
<feature type="DNA-binding region" description="H-T-H motif" evidence="4">
    <location>
        <begin position="31"/>
        <end position="50"/>
    </location>
</feature>
<dbReference type="RefSeq" id="WP_005792985.1">
    <property type="nucleotide sequence ID" value="NZ_ACQT01000004.1"/>
</dbReference>
<keyword evidence="3" id="KW-0804">Transcription</keyword>
<evidence type="ECO:0000259" key="5">
    <source>
        <dbReference type="PROSITE" id="PS50977"/>
    </source>
</evidence>
<dbReference type="SUPFAM" id="SSF46689">
    <property type="entry name" value="Homeodomain-like"/>
    <property type="match status" value="1"/>
</dbReference>
<dbReference type="PANTHER" id="PTHR47506:SF6">
    <property type="entry name" value="HTH-TYPE TRANSCRIPTIONAL REPRESSOR NEMR"/>
    <property type="match status" value="1"/>
</dbReference>
<keyword evidence="2 4" id="KW-0238">DNA-binding</keyword>
<dbReference type="InterPro" id="IPR009057">
    <property type="entry name" value="Homeodomain-like_sf"/>
</dbReference>
<dbReference type="Proteomes" id="UP000003856">
    <property type="component" value="Unassembled WGS sequence"/>
</dbReference>
<proteinExistence type="predicted"/>
<dbReference type="PRINTS" id="PR00455">
    <property type="entry name" value="HTHTETR"/>
</dbReference>
<name>C5T0A9_ACIDE</name>
<evidence type="ECO:0000256" key="4">
    <source>
        <dbReference type="PROSITE-ProRule" id="PRU00335"/>
    </source>
</evidence>
<protein>
    <submittedName>
        <fullName evidence="6">Transcriptional regulator, TetR family</fullName>
    </submittedName>
</protein>
<dbReference type="PROSITE" id="PS50977">
    <property type="entry name" value="HTH_TETR_2"/>
    <property type="match status" value="1"/>
</dbReference>
<dbReference type="OrthoDB" id="5816932at2"/>
<evidence type="ECO:0000256" key="3">
    <source>
        <dbReference type="ARBA" id="ARBA00023163"/>
    </source>
</evidence>
<evidence type="ECO:0000313" key="6">
    <source>
        <dbReference type="EMBL" id="EER62062.1"/>
    </source>
</evidence>
<dbReference type="Pfam" id="PF00440">
    <property type="entry name" value="TetR_N"/>
    <property type="match status" value="1"/>
</dbReference>
<dbReference type="PANTHER" id="PTHR47506">
    <property type="entry name" value="TRANSCRIPTIONAL REGULATORY PROTEIN"/>
    <property type="match status" value="1"/>
</dbReference>
<gene>
    <name evidence="6" type="ORF">AcdelDRAFT_0339</name>
</gene>